<dbReference type="Pfam" id="PF01636">
    <property type="entry name" value="APH"/>
    <property type="match status" value="1"/>
</dbReference>
<dbReference type="InterPro" id="IPR002575">
    <property type="entry name" value="Aminoglycoside_PTrfase"/>
</dbReference>
<evidence type="ECO:0000313" key="2">
    <source>
        <dbReference type="EMBL" id="KAF2278239.1"/>
    </source>
</evidence>
<dbReference type="PANTHER" id="PTHR21310:SF56">
    <property type="entry name" value="AMINOGLYCOSIDE PHOSPHOTRANSFERASE DOMAIN-CONTAINING PROTEIN"/>
    <property type="match status" value="1"/>
</dbReference>
<dbReference type="EMBL" id="ML986488">
    <property type="protein sequence ID" value="KAF2278239.1"/>
    <property type="molecule type" value="Genomic_DNA"/>
</dbReference>
<organism evidence="2 3">
    <name type="scientific">Westerdykella ornata</name>
    <dbReference type="NCBI Taxonomy" id="318751"/>
    <lineage>
        <taxon>Eukaryota</taxon>
        <taxon>Fungi</taxon>
        <taxon>Dikarya</taxon>
        <taxon>Ascomycota</taxon>
        <taxon>Pezizomycotina</taxon>
        <taxon>Dothideomycetes</taxon>
        <taxon>Pleosporomycetidae</taxon>
        <taxon>Pleosporales</taxon>
        <taxon>Sporormiaceae</taxon>
        <taxon>Westerdykella</taxon>
    </lineage>
</organism>
<proteinExistence type="predicted"/>
<name>A0A6A6JTB8_WESOR</name>
<dbReference type="InterPro" id="IPR051678">
    <property type="entry name" value="AGP_Transferase"/>
</dbReference>
<evidence type="ECO:0000259" key="1">
    <source>
        <dbReference type="Pfam" id="PF01636"/>
    </source>
</evidence>
<dbReference type="AlphaFoldDB" id="A0A6A6JTB8"/>
<protein>
    <recommendedName>
        <fullName evidence="1">Aminoglycoside phosphotransferase domain-containing protein</fullName>
    </recommendedName>
</protein>
<dbReference type="GeneID" id="54553925"/>
<evidence type="ECO:0000313" key="3">
    <source>
        <dbReference type="Proteomes" id="UP000800097"/>
    </source>
</evidence>
<dbReference type="SUPFAM" id="SSF56112">
    <property type="entry name" value="Protein kinase-like (PK-like)"/>
    <property type="match status" value="1"/>
</dbReference>
<dbReference type="RefSeq" id="XP_033655778.1">
    <property type="nucleotide sequence ID" value="XM_033800750.1"/>
</dbReference>
<dbReference type="OrthoDB" id="10003767at2759"/>
<keyword evidence="3" id="KW-1185">Reference proteome</keyword>
<dbReference type="Proteomes" id="UP000800097">
    <property type="component" value="Unassembled WGS sequence"/>
</dbReference>
<gene>
    <name evidence="2" type="ORF">EI97DRAFT_456670</name>
</gene>
<accession>A0A6A6JTB8</accession>
<dbReference type="InterPro" id="IPR011009">
    <property type="entry name" value="Kinase-like_dom_sf"/>
</dbReference>
<dbReference type="Gene3D" id="3.90.1200.10">
    <property type="match status" value="1"/>
</dbReference>
<dbReference type="PANTHER" id="PTHR21310">
    <property type="entry name" value="AMINOGLYCOSIDE PHOSPHOTRANSFERASE-RELATED-RELATED"/>
    <property type="match status" value="1"/>
</dbReference>
<feature type="domain" description="Aminoglycoside phosphotransferase" evidence="1">
    <location>
        <begin position="95"/>
        <end position="319"/>
    </location>
</feature>
<reference evidence="2" key="1">
    <citation type="journal article" date="2020" name="Stud. Mycol.">
        <title>101 Dothideomycetes genomes: a test case for predicting lifestyles and emergence of pathogens.</title>
        <authorList>
            <person name="Haridas S."/>
            <person name="Albert R."/>
            <person name="Binder M."/>
            <person name="Bloem J."/>
            <person name="Labutti K."/>
            <person name="Salamov A."/>
            <person name="Andreopoulos B."/>
            <person name="Baker S."/>
            <person name="Barry K."/>
            <person name="Bills G."/>
            <person name="Bluhm B."/>
            <person name="Cannon C."/>
            <person name="Castanera R."/>
            <person name="Culley D."/>
            <person name="Daum C."/>
            <person name="Ezra D."/>
            <person name="Gonzalez J."/>
            <person name="Henrissat B."/>
            <person name="Kuo A."/>
            <person name="Liang C."/>
            <person name="Lipzen A."/>
            <person name="Lutzoni F."/>
            <person name="Magnuson J."/>
            <person name="Mondo S."/>
            <person name="Nolan M."/>
            <person name="Ohm R."/>
            <person name="Pangilinan J."/>
            <person name="Park H.-J."/>
            <person name="Ramirez L."/>
            <person name="Alfaro M."/>
            <person name="Sun H."/>
            <person name="Tritt A."/>
            <person name="Yoshinaga Y."/>
            <person name="Zwiers L.-H."/>
            <person name="Turgeon B."/>
            <person name="Goodwin S."/>
            <person name="Spatafora J."/>
            <person name="Crous P."/>
            <person name="Grigoriev I."/>
        </authorList>
    </citation>
    <scope>NUCLEOTIDE SEQUENCE</scope>
    <source>
        <strain evidence="2">CBS 379.55</strain>
    </source>
</reference>
<sequence length="421" mass="48777">MAFAVLVPALRKRNSDEERAMISRAETIAHEEFPGHDSDDILLEHLRGGSFNRVVAIKICEPEKPQLPAFLENARKGLSKRLSSSDPRKSRPGEELILRAPRRSEIDKSMWYNVVTLAFLARRLPYPVPRVILHNIWPENPLEQGYMIQERLPGIPLVDYMNEELPDEQLFAIAEQVCQVVVSISSITHHTAGIIGLGNTALDFDEGGNFFTTPQHLLGPAEQRLNDIDPEPCRPQTTVELLLELCDRRRKLEYATQDETNDEVWEGFSRIIRKLHQLGFLPDDEKFHFCHRDFQPRNMLTQIQDGNPVVTGILDWDSAAFVPKFVSMRAPFFLWSGYADDEWDEYMAVKNSERPEYKQCKLIFEKVVGPEFLRYAYSREYIIARRVFNVIEKGIYSRYSKMEALRIIADFKRLIHRHSCC</sequence>